<organism evidence="1">
    <name type="scientific">marine sediment metagenome</name>
    <dbReference type="NCBI Taxonomy" id="412755"/>
    <lineage>
        <taxon>unclassified sequences</taxon>
        <taxon>metagenomes</taxon>
        <taxon>ecological metagenomes</taxon>
    </lineage>
</organism>
<sequence length="356" mass="41178">MKTTDIHKVIELLKLAKFKEEGEDEKEGKKPKLEAKSFNLPDHLTDVLPLVSVDGSYSFLFSFLGAETWIVLFRIAVTEYCIKLKKNKIHYCIRSAPQVYDHLNLISFNETVLSSQSSVFTTTSEIASRFQDRKAQIFASNIMTYLEDKTLEKLSETRNSCILIKDGALLTFKELKREDIYKNILLNCRMNDNLLAGISKSTSTHLLGNVYTDDFFLKKYYNNEFPDLTYVYIPKEIMEAQTKFDVWGDVHFAKLHKDAVKWFRVDIDHNVVDKDRLFSSIAAYSMVHLLPGYPIGLMETHKLAKSVRDLKESYEIELLRELKDLGLKTEDILDGAVDMNGREFNSFHEILDKILR</sequence>
<protein>
    <recommendedName>
        <fullName evidence="2">NurA domain-containing protein</fullName>
    </recommendedName>
</protein>
<gene>
    <name evidence="1" type="ORF">LCGC14_2286960</name>
</gene>
<comment type="caution">
    <text evidence="1">The sequence shown here is derived from an EMBL/GenBank/DDBJ whole genome shotgun (WGS) entry which is preliminary data.</text>
</comment>
<proteinExistence type="predicted"/>
<dbReference type="AlphaFoldDB" id="A0A0F9FMN7"/>
<dbReference type="EMBL" id="LAZR01031948">
    <property type="protein sequence ID" value="KKL52292.1"/>
    <property type="molecule type" value="Genomic_DNA"/>
</dbReference>
<accession>A0A0F9FMN7</accession>
<evidence type="ECO:0000313" key="1">
    <source>
        <dbReference type="EMBL" id="KKL52292.1"/>
    </source>
</evidence>
<name>A0A0F9FMN7_9ZZZZ</name>
<reference evidence="1" key="1">
    <citation type="journal article" date="2015" name="Nature">
        <title>Complex archaea that bridge the gap between prokaryotes and eukaryotes.</title>
        <authorList>
            <person name="Spang A."/>
            <person name="Saw J.H."/>
            <person name="Jorgensen S.L."/>
            <person name="Zaremba-Niedzwiedzka K."/>
            <person name="Martijn J."/>
            <person name="Lind A.E."/>
            <person name="van Eijk R."/>
            <person name="Schleper C."/>
            <person name="Guy L."/>
            <person name="Ettema T.J."/>
        </authorList>
    </citation>
    <scope>NUCLEOTIDE SEQUENCE</scope>
</reference>
<evidence type="ECO:0008006" key="2">
    <source>
        <dbReference type="Google" id="ProtNLM"/>
    </source>
</evidence>